<keyword evidence="2" id="KW-1133">Transmembrane helix</keyword>
<gene>
    <name evidence="3" type="ORF">RRG08_011747</name>
</gene>
<proteinExistence type="predicted"/>
<accession>A0AAE0XEL6</accession>
<name>A0AAE0XEL6_9GAST</name>
<dbReference type="AlphaFoldDB" id="A0AAE0XEL6"/>
<protein>
    <submittedName>
        <fullName evidence="3">Uncharacterized protein</fullName>
    </submittedName>
</protein>
<feature type="region of interest" description="Disordered" evidence="1">
    <location>
        <begin position="86"/>
        <end position="105"/>
    </location>
</feature>
<feature type="compositionally biased region" description="Polar residues" evidence="1">
    <location>
        <begin position="96"/>
        <end position="105"/>
    </location>
</feature>
<evidence type="ECO:0000313" key="3">
    <source>
        <dbReference type="EMBL" id="KAK3691545.1"/>
    </source>
</evidence>
<sequence length="105" mass="11950">MGRNGQFSIYNVWLVSLILDWLFFTDFLDLVKQGIPLVKPRPNSASINQPTMKDLVKQDIPLVKPRPSSASLNQPTMKDLVKPDIPLVKPRPRFPQSINQPSRTL</sequence>
<comment type="caution">
    <text evidence="3">The sequence shown here is derived from an EMBL/GenBank/DDBJ whole genome shotgun (WGS) entry which is preliminary data.</text>
</comment>
<keyword evidence="2" id="KW-0812">Transmembrane</keyword>
<keyword evidence="4" id="KW-1185">Reference proteome</keyword>
<evidence type="ECO:0000256" key="1">
    <source>
        <dbReference type="SAM" id="MobiDB-lite"/>
    </source>
</evidence>
<evidence type="ECO:0000313" key="4">
    <source>
        <dbReference type="Proteomes" id="UP001283361"/>
    </source>
</evidence>
<keyword evidence="2" id="KW-0472">Membrane</keyword>
<feature type="transmembrane region" description="Helical" evidence="2">
    <location>
        <begin position="12"/>
        <end position="31"/>
    </location>
</feature>
<dbReference type="EMBL" id="JAWDGP010008090">
    <property type="protein sequence ID" value="KAK3691545.1"/>
    <property type="molecule type" value="Genomic_DNA"/>
</dbReference>
<evidence type="ECO:0000256" key="2">
    <source>
        <dbReference type="SAM" id="Phobius"/>
    </source>
</evidence>
<dbReference type="Proteomes" id="UP001283361">
    <property type="component" value="Unassembled WGS sequence"/>
</dbReference>
<organism evidence="3 4">
    <name type="scientific">Elysia crispata</name>
    <name type="common">lettuce slug</name>
    <dbReference type="NCBI Taxonomy" id="231223"/>
    <lineage>
        <taxon>Eukaryota</taxon>
        <taxon>Metazoa</taxon>
        <taxon>Spiralia</taxon>
        <taxon>Lophotrochozoa</taxon>
        <taxon>Mollusca</taxon>
        <taxon>Gastropoda</taxon>
        <taxon>Heterobranchia</taxon>
        <taxon>Euthyneura</taxon>
        <taxon>Panpulmonata</taxon>
        <taxon>Sacoglossa</taxon>
        <taxon>Placobranchoidea</taxon>
        <taxon>Plakobranchidae</taxon>
        <taxon>Elysia</taxon>
    </lineage>
</organism>
<reference evidence="3" key="1">
    <citation type="journal article" date="2023" name="G3 (Bethesda)">
        <title>A reference genome for the long-term kleptoplast-retaining sea slug Elysia crispata morphotype clarki.</title>
        <authorList>
            <person name="Eastman K.E."/>
            <person name="Pendleton A.L."/>
            <person name="Shaikh M.A."/>
            <person name="Suttiyut T."/>
            <person name="Ogas R."/>
            <person name="Tomko P."/>
            <person name="Gavelis G."/>
            <person name="Widhalm J.R."/>
            <person name="Wisecaver J.H."/>
        </authorList>
    </citation>
    <scope>NUCLEOTIDE SEQUENCE</scope>
    <source>
        <strain evidence="3">ECLA1</strain>
    </source>
</reference>